<dbReference type="PROSITE" id="PS50026">
    <property type="entry name" value="EGF_3"/>
    <property type="match status" value="1"/>
</dbReference>
<gene>
    <name evidence="10" type="ORF">PECAL_5P11300</name>
</gene>
<dbReference type="PANTHER" id="PTHR31893">
    <property type="entry name" value="TRANSMEMBRANE PROTEIN 151 HOMOLOG"/>
    <property type="match status" value="1"/>
</dbReference>
<evidence type="ECO:0000256" key="7">
    <source>
        <dbReference type="PROSITE-ProRule" id="PRU00076"/>
    </source>
</evidence>
<dbReference type="PROSITE" id="PS01186">
    <property type="entry name" value="EGF_2"/>
    <property type="match status" value="1"/>
</dbReference>
<reference evidence="10" key="1">
    <citation type="submission" date="2021-11" db="EMBL/GenBank/DDBJ databases">
        <authorList>
            <consortium name="Genoscope - CEA"/>
            <person name="William W."/>
        </authorList>
    </citation>
    <scope>NUCLEOTIDE SEQUENCE</scope>
</reference>
<name>A0A8J2SZZ8_9STRA</name>
<comment type="caution">
    <text evidence="10">The sequence shown here is derived from an EMBL/GenBank/DDBJ whole genome shotgun (WGS) entry which is preliminary data.</text>
</comment>
<dbReference type="GO" id="GO:0016020">
    <property type="term" value="C:membrane"/>
    <property type="evidence" value="ECO:0007669"/>
    <property type="project" value="UniProtKB-SubCell"/>
</dbReference>
<dbReference type="PROSITE" id="PS00022">
    <property type="entry name" value="EGF_1"/>
    <property type="match status" value="1"/>
</dbReference>
<dbReference type="Pfam" id="PF07974">
    <property type="entry name" value="EGF_2"/>
    <property type="match status" value="1"/>
</dbReference>
<keyword evidence="11" id="KW-1185">Reference proteome</keyword>
<evidence type="ECO:0000313" key="11">
    <source>
        <dbReference type="Proteomes" id="UP000789595"/>
    </source>
</evidence>
<evidence type="ECO:0000313" key="10">
    <source>
        <dbReference type="EMBL" id="CAH0376534.1"/>
    </source>
</evidence>
<protein>
    <recommendedName>
        <fullName evidence="9">EGF-like domain-containing protein</fullName>
    </recommendedName>
</protein>
<keyword evidence="6 7" id="KW-1015">Disulfide bond</keyword>
<feature type="region of interest" description="Disordered" evidence="8">
    <location>
        <begin position="14"/>
        <end position="43"/>
    </location>
</feature>
<dbReference type="Pfam" id="PF14857">
    <property type="entry name" value="TMEM151"/>
    <property type="match status" value="1"/>
</dbReference>
<accession>A0A8J2SZZ8</accession>
<dbReference type="Proteomes" id="UP000789595">
    <property type="component" value="Unassembled WGS sequence"/>
</dbReference>
<dbReference type="AlphaFoldDB" id="A0A8J2SZZ8"/>
<proteinExistence type="inferred from homology"/>
<comment type="caution">
    <text evidence="7">Lacks conserved residue(s) required for the propagation of feature annotation.</text>
</comment>
<dbReference type="PANTHER" id="PTHR31893:SF5">
    <property type="entry name" value="TRANSMEMBRANE PROTEIN 151 HOMOLOG"/>
    <property type="match status" value="1"/>
</dbReference>
<dbReference type="InterPro" id="IPR026767">
    <property type="entry name" value="Tmem151"/>
</dbReference>
<evidence type="ECO:0000256" key="4">
    <source>
        <dbReference type="ARBA" id="ARBA00022989"/>
    </source>
</evidence>
<evidence type="ECO:0000256" key="6">
    <source>
        <dbReference type="ARBA" id="ARBA00023157"/>
    </source>
</evidence>
<dbReference type="InterPro" id="IPR002049">
    <property type="entry name" value="LE_dom"/>
</dbReference>
<keyword evidence="3" id="KW-0812">Transmembrane</keyword>
<comment type="similarity">
    <text evidence="2">Belongs to the TMEM151 family.</text>
</comment>
<dbReference type="InterPro" id="IPR000742">
    <property type="entry name" value="EGF"/>
</dbReference>
<evidence type="ECO:0000256" key="1">
    <source>
        <dbReference type="ARBA" id="ARBA00004141"/>
    </source>
</evidence>
<keyword evidence="7" id="KW-0245">EGF-like domain</keyword>
<evidence type="ECO:0000256" key="3">
    <source>
        <dbReference type="ARBA" id="ARBA00022692"/>
    </source>
</evidence>
<organism evidence="10 11">
    <name type="scientific">Pelagomonas calceolata</name>
    <dbReference type="NCBI Taxonomy" id="35677"/>
    <lineage>
        <taxon>Eukaryota</taxon>
        <taxon>Sar</taxon>
        <taxon>Stramenopiles</taxon>
        <taxon>Ochrophyta</taxon>
        <taxon>Pelagophyceae</taxon>
        <taxon>Pelagomonadales</taxon>
        <taxon>Pelagomonadaceae</taxon>
        <taxon>Pelagomonas</taxon>
    </lineage>
</organism>
<evidence type="ECO:0000256" key="5">
    <source>
        <dbReference type="ARBA" id="ARBA00023136"/>
    </source>
</evidence>
<keyword evidence="4" id="KW-1133">Transmembrane helix</keyword>
<dbReference type="OrthoDB" id="6130531at2759"/>
<dbReference type="EMBL" id="CAKKNE010000005">
    <property type="protein sequence ID" value="CAH0376534.1"/>
    <property type="molecule type" value="Genomic_DNA"/>
</dbReference>
<feature type="domain" description="EGF-like" evidence="9">
    <location>
        <begin position="477"/>
        <end position="510"/>
    </location>
</feature>
<sequence length="516" mass="55414">MMRLLLYAAVTHASSNLQTTTSRPPPGPPKPPPPPRRSPWPSDPAALVMERATPKHWKACFFSALLIGSVRSAVVGCPCGLSKWLSYISVDCESRRARWVSVGIVACFYVLECGRSSTLRYVRDVRAAEAVDGFLKNALDAPPVITWAASSYHYERSRRTTDASSRRVVTSVNRDAWSFGAWRDASGGLDALASRWRDACFTGRAARPSLVKIRLRKALVFDDRATERDYHGQLAAFARAHRHRDVHLSVEQSYRLKDWDLDERMLGVRRPLGAPGALWTPGGFWLFAGLGLTVPYRALLERRCAVATLEVVKRVEFTGPSVAGPQYLLEVEADKCDSGCTPQLSNPVRLKSALVASTAAGAATAFVGGSAAGAIESTTGGSGAAGSTTINLVTGDGVKLGDGSTEPTAPFYILINNEVIKVTATATNGDALTVVRGQAGTTDVTHNDGDTVEFLTAGVFGGGAHPDILSNVKQTVPADHNSYECGRRGKCDYSSGECECFEGYMGDHCQTQTALI</sequence>
<feature type="compositionally biased region" description="Pro residues" evidence="8">
    <location>
        <begin position="23"/>
        <end position="42"/>
    </location>
</feature>
<dbReference type="CDD" id="cd00055">
    <property type="entry name" value="EGF_Lam"/>
    <property type="match status" value="1"/>
</dbReference>
<feature type="disulfide bond" evidence="7">
    <location>
        <begin position="500"/>
        <end position="509"/>
    </location>
</feature>
<comment type="subcellular location">
    <subcellularLocation>
        <location evidence="1">Membrane</location>
        <topology evidence="1">Multi-pass membrane protein</topology>
    </subcellularLocation>
</comment>
<keyword evidence="5" id="KW-0472">Membrane</keyword>
<evidence type="ECO:0000256" key="8">
    <source>
        <dbReference type="SAM" id="MobiDB-lite"/>
    </source>
</evidence>
<evidence type="ECO:0000259" key="9">
    <source>
        <dbReference type="PROSITE" id="PS50026"/>
    </source>
</evidence>
<dbReference type="InterPro" id="IPR013111">
    <property type="entry name" value="EGF_extracell"/>
</dbReference>
<evidence type="ECO:0000256" key="2">
    <source>
        <dbReference type="ARBA" id="ARBA00009583"/>
    </source>
</evidence>